<keyword evidence="1" id="KW-0233">DNA recombination</keyword>
<evidence type="ECO:0000313" key="4">
    <source>
        <dbReference type="Proteomes" id="UP000250174"/>
    </source>
</evidence>
<proteinExistence type="predicted"/>
<protein>
    <recommendedName>
        <fullName evidence="2">Tyr recombinase domain-containing protein</fullName>
    </recommendedName>
</protein>
<dbReference type="Proteomes" id="UP000250174">
    <property type="component" value="Unassembled WGS sequence"/>
</dbReference>
<dbReference type="SUPFAM" id="SSF56349">
    <property type="entry name" value="DNA breaking-rejoining enzymes"/>
    <property type="match status" value="1"/>
</dbReference>
<reference evidence="3 4" key="1">
    <citation type="submission" date="2016-03" db="EMBL/GenBank/DDBJ databases">
        <title>Comparison of Bacillus endophyticus and B. anthracis characteristics using whole genome sequence analysis and microbiological techniques.</title>
        <authorList>
            <person name="Lekota K.E."/>
            <person name="Mafofo J."/>
            <person name="Rees J."/>
            <person name="Muchadeyi F.C."/>
            <person name="Madoroba E."/>
            <person name="Van Heerden H."/>
        </authorList>
    </citation>
    <scope>NUCLEOTIDE SEQUENCE [LARGE SCALE GENOMIC DNA]</scope>
    <source>
        <strain evidence="3 4">3631_10C</strain>
    </source>
</reference>
<dbReference type="InterPro" id="IPR013762">
    <property type="entry name" value="Integrase-like_cat_sf"/>
</dbReference>
<dbReference type="Pfam" id="PF00589">
    <property type="entry name" value="Phage_integrase"/>
    <property type="match status" value="1"/>
</dbReference>
<comment type="caution">
    <text evidence="3">The sequence shown here is derived from an EMBL/GenBank/DDBJ whole genome shotgun (WGS) entry which is preliminary data.</text>
</comment>
<dbReference type="GO" id="GO:0015074">
    <property type="term" value="P:DNA integration"/>
    <property type="evidence" value="ECO:0007669"/>
    <property type="project" value="InterPro"/>
</dbReference>
<accession>A0AAX1Q4I4</accession>
<sequence length="107" mass="12262">MKLQYGSAYKNEEGIIFAHPNGSLYTPSGLNYYFNLYIKEIGLPKITLHGLRHTHATLLLKMGVNTKIVSERLDHSTIHMTLDTYSHVLDDMQEEVVQIFSKNLKIL</sequence>
<dbReference type="InterPro" id="IPR011010">
    <property type="entry name" value="DNA_brk_join_enz"/>
</dbReference>
<evidence type="ECO:0000313" key="3">
    <source>
        <dbReference type="EMBL" id="RAS73539.1"/>
    </source>
</evidence>
<evidence type="ECO:0000259" key="2">
    <source>
        <dbReference type="PROSITE" id="PS51898"/>
    </source>
</evidence>
<gene>
    <name evidence="3" type="ORF">A3864_20655</name>
</gene>
<feature type="domain" description="Tyr recombinase" evidence="2">
    <location>
        <begin position="1"/>
        <end position="98"/>
    </location>
</feature>
<evidence type="ECO:0000256" key="1">
    <source>
        <dbReference type="ARBA" id="ARBA00023172"/>
    </source>
</evidence>
<dbReference type="GO" id="GO:0006310">
    <property type="term" value="P:DNA recombination"/>
    <property type="evidence" value="ECO:0007669"/>
    <property type="project" value="UniProtKB-KW"/>
</dbReference>
<dbReference type="EMBL" id="LVYK01000055">
    <property type="protein sequence ID" value="RAS73539.1"/>
    <property type="molecule type" value="Genomic_DNA"/>
</dbReference>
<dbReference type="RefSeq" id="WP_111923268.1">
    <property type="nucleotide sequence ID" value="NZ_LVYK01000055.1"/>
</dbReference>
<organism evidence="3 4">
    <name type="scientific">Priestia endophytica</name>
    <dbReference type="NCBI Taxonomy" id="135735"/>
    <lineage>
        <taxon>Bacteria</taxon>
        <taxon>Bacillati</taxon>
        <taxon>Bacillota</taxon>
        <taxon>Bacilli</taxon>
        <taxon>Bacillales</taxon>
        <taxon>Bacillaceae</taxon>
        <taxon>Priestia</taxon>
    </lineage>
</organism>
<dbReference type="GO" id="GO:0003677">
    <property type="term" value="F:DNA binding"/>
    <property type="evidence" value="ECO:0007669"/>
    <property type="project" value="InterPro"/>
</dbReference>
<name>A0AAX1Q4I4_9BACI</name>
<dbReference type="PROSITE" id="PS51898">
    <property type="entry name" value="TYR_RECOMBINASE"/>
    <property type="match status" value="1"/>
</dbReference>
<dbReference type="AlphaFoldDB" id="A0AAX1Q4I4"/>
<dbReference type="Gene3D" id="1.10.443.10">
    <property type="entry name" value="Intergrase catalytic core"/>
    <property type="match status" value="1"/>
</dbReference>
<dbReference type="InterPro" id="IPR002104">
    <property type="entry name" value="Integrase_catalytic"/>
</dbReference>